<dbReference type="STRING" id="49390.A0A068UR30"/>
<dbReference type="SMART" id="SM00777">
    <property type="entry name" value="Mad3_BUB1_I"/>
    <property type="match status" value="1"/>
</dbReference>
<dbReference type="EMBL" id="HG739133">
    <property type="protein sequence ID" value="CDP10901.1"/>
    <property type="molecule type" value="Genomic_DNA"/>
</dbReference>
<accession>A0A068UR30</accession>
<proteinExistence type="predicted"/>
<name>A0A068UR30_COFCA</name>
<dbReference type="GO" id="GO:0007094">
    <property type="term" value="P:mitotic spindle assembly checkpoint signaling"/>
    <property type="evidence" value="ECO:0007669"/>
    <property type="project" value="InterPro"/>
</dbReference>
<protein>
    <recommendedName>
        <fullName evidence="1">BUB1 N-terminal domain-containing protein</fullName>
    </recommendedName>
</protein>
<sequence length="132" mass="15648">MEEHDIEEDKFGFSINYFLAKELSNSSKKSGHKLADIDVVDEQCPTKIRALSLRETLDLGTNTRRYSNDLRYLRVWLQLMDFVDDPKSVLRTMEENRVGMEKSLFYQAYALYFEKMKKFEAAKKMYHLGMQK</sequence>
<dbReference type="GO" id="GO:0004672">
    <property type="term" value="F:protein kinase activity"/>
    <property type="evidence" value="ECO:0007669"/>
    <property type="project" value="TreeGrafter"/>
</dbReference>
<dbReference type="Proteomes" id="UP000295252">
    <property type="component" value="Chromosome II"/>
</dbReference>
<gene>
    <name evidence="2" type="ORF">GSCOC_T00031856001</name>
</gene>
<keyword evidence="3" id="KW-1185">Reference proteome</keyword>
<dbReference type="InterPro" id="IPR013212">
    <property type="entry name" value="Mad3/Bub1_I"/>
</dbReference>
<dbReference type="Pfam" id="PF08311">
    <property type="entry name" value="Mad3_BUB1_I"/>
    <property type="match status" value="1"/>
</dbReference>
<reference evidence="3" key="1">
    <citation type="journal article" date="2014" name="Science">
        <title>The coffee genome provides insight into the convergent evolution of caffeine biosynthesis.</title>
        <authorList>
            <person name="Denoeud F."/>
            <person name="Carretero-Paulet L."/>
            <person name="Dereeper A."/>
            <person name="Droc G."/>
            <person name="Guyot R."/>
            <person name="Pietrella M."/>
            <person name="Zheng C."/>
            <person name="Alberti A."/>
            <person name="Anthony F."/>
            <person name="Aprea G."/>
            <person name="Aury J.M."/>
            <person name="Bento P."/>
            <person name="Bernard M."/>
            <person name="Bocs S."/>
            <person name="Campa C."/>
            <person name="Cenci A."/>
            <person name="Combes M.C."/>
            <person name="Crouzillat D."/>
            <person name="Da Silva C."/>
            <person name="Daddiego L."/>
            <person name="De Bellis F."/>
            <person name="Dussert S."/>
            <person name="Garsmeur O."/>
            <person name="Gayraud T."/>
            <person name="Guignon V."/>
            <person name="Jahn K."/>
            <person name="Jamilloux V."/>
            <person name="Joet T."/>
            <person name="Labadie K."/>
            <person name="Lan T."/>
            <person name="Leclercq J."/>
            <person name="Lepelley M."/>
            <person name="Leroy T."/>
            <person name="Li L.T."/>
            <person name="Librado P."/>
            <person name="Lopez L."/>
            <person name="Munoz A."/>
            <person name="Noel B."/>
            <person name="Pallavicini A."/>
            <person name="Perrotta G."/>
            <person name="Poncet V."/>
            <person name="Pot D."/>
            <person name="Priyono X."/>
            <person name="Rigoreau M."/>
            <person name="Rouard M."/>
            <person name="Rozas J."/>
            <person name="Tranchant-Dubreuil C."/>
            <person name="VanBuren R."/>
            <person name="Zhang Q."/>
            <person name="Andrade A.C."/>
            <person name="Argout X."/>
            <person name="Bertrand B."/>
            <person name="de Kochko A."/>
            <person name="Graziosi G."/>
            <person name="Henry R.J."/>
            <person name="Jayarama X."/>
            <person name="Ming R."/>
            <person name="Nagai C."/>
            <person name="Rounsley S."/>
            <person name="Sankoff D."/>
            <person name="Giuliano G."/>
            <person name="Albert V.A."/>
            <person name="Wincker P."/>
            <person name="Lashermes P."/>
        </authorList>
    </citation>
    <scope>NUCLEOTIDE SEQUENCE [LARGE SCALE GENOMIC DNA]</scope>
    <source>
        <strain evidence="3">cv. DH200-94</strain>
    </source>
</reference>
<dbReference type="Gramene" id="CDP10901">
    <property type="protein sequence ID" value="CDP10901"/>
    <property type="gene ID" value="GSCOC_T00031856001"/>
</dbReference>
<evidence type="ECO:0000259" key="1">
    <source>
        <dbReference type="PROSITE" id="PS51489"/>
    </source>
</evidence>
<evidence type="ECO:0000313" key="3">
    <source>
        <dbReference type="Proteomes" id="UP000295252"/>
    </source>
</evidence>
<dbReference type="PROSITE" id="PS51489">
    <property type="entry name" value="BUB1_N"/>
    <property type="match status" value="1"/>
</dbReference>
<dbReference type="InterPro" id="IPR015661">
    <property type="entry name" value="Bub1/Mad3"/>
</dbReference>
<dbReference type="OrthoDB" id="20198at2759"/>
<dbReference type="PANTHER" id="PTHR14030:SF2">
    <property type="entry name" value="OS11G0128700 PROTEIN"/>
    <property type="match status" value="1"/>
</dbReference>
<dbReference type="GO" id="GO:0051754">
    <property type="term" value="P:meiotic sister chromatid cohesion, centromeric"/>
    <property type="evidence" value="ECO:0007669"/>
    <property type="project" value="TreeGrafter"/>
</dbReference>
<feature type="domain" description="BUB1 N-terminal" evidence="1">
    <location>
        <begin position="1"/>
        <end position="132"/>
    </location>
</feature>
<dbReference type="Gene3D" id="1.25.40.430">
    <property type="match status" value="1"/>
</dbReference>
<organism evidence="2 3">
    <name type="scientific">Coffea canephora</name>
    <name type="common">Robusta coffee</name>
    <dbReference type="NCBI Taxonomy" id="49390"/>
    <lineage>
        <taxon>Eukaryota</taxon>
        <taxon>Viridiplantae</taxon>
        <taxon>Streptophyta</taxon>
        <taxon>Embryophyta</taxon>
        <taxon>Tracheophyta</taxon>
        <taxon>Spermatophyta</taxon>
        <taxon>Magnoliopsida</taxon>
        <taxon>eudicotyledons</taxon>
        <taxon>Gunneridae</taxon>
        <taxon>Pentapetalae</taxon>
        <taxon>asterids</taxon>
        <taxon>lamiids</taxon>
        <taxon>Gentianales</taxon>
        <taxon>Rubiaceae</taxon>
        <taxon>Ixoroideae</taxon>
        <taxon>Gardenieae complex</taxon>
        <taxon>Bertiereae - Coffeeae clade</taxon>
        <taxon>Coffeeae</taxon>
        <taxon>Coffea</taxon>
    </lineage>
</organism>
<dbReference type="AlphaFoldDB" id="A0A068UR30"/>
<dbReference type="PANTHER" id="PTHR14030">
    <property type="entry name" value="MITOTIC CHECKPOINT SERINE/THREONINE-PROTEIN KINASE BUB1"/>
    <property type="match status" value="1"/>
</dbReference>
<evidence type="ECO:0000313" key="2">
    <source>
        <dbReference type="EMBL" id="CDP10901.1"/>
    </source>
</evidence>
<dbReference type="InParanoid" id="A0A068UR30"/>
<dbReference type="PhylomeDB" id="A0A068UR30"/>